<comment type="caution">
    <text evidence="1">The sequence shown here is derived from an EMBL/GenBank/DDBJ whole genome shotgun (WGS) entry which is preliminary data.</text>
</comment>
<accession>A0ABW4HS77</accession>
<proteinExistence type="predicted"/>
<sequence length="86" mass="10245">MDCKLIRLQLDGLLRRLIDTNSSGENYIHFVFMSAIIDRKFLDTACSGDYKHYNRPKLLKENHIRALIERINDRKRPFTSYSGDYY</sequence>
<evidence type="ECO:0000313" key="2">
    <source>
        <dbReference type="Proteomes" id="UP001597221"/>
    </source>
</evidence>
<organism evidence="1 2">
    <name type="scientific">Oceanobacillus luteolus</name>
    <dbReference type="NCBI Taxonomy" id="1274358"/>
    <lineage>
        <taxon>Bacteria</taxon>
        <taxon>Bacillati</taxon>
        <taxon>Bacillota</taxon>
        <taxon>Bacilli</taxon>
        <taxon>Bacillales</taxon>
        <taxon>Bacillaceae</taxon>
        <taxon>Oceanobacillus</taxon>
    </lineage>
</organism>
<keyword evidence="2" id="KW-1185">Reference proteome</keyword>
<name>A0ABW4HS77_9BACI</name>
<evidence type="ECO:0000313" key="1">
    <source>
        <dbReference type="EMBL" id="MFD1608010.1"/>
    </source>
</evidence>
<dbReference type="RefSeq" id="WP_379597343.1">
    <property type="nucleotide sequence ID" value="NZ_JBHUDE010000046.1"/>
</dbReference>
<protein>
    <submittedName>
        <fullName evidence="1">Uncharacterized protein</fullName>
    </submittedName>
</protein>
<reference evidence="2" key="1">
    <citation type="journal article" date="2019" name="Int. J. Syst. Evol. Microbiol.">
        <title>The Global Catalogue of Microorganisms (GCM) 10K type strain sequencing project: providing services to taxonomists for standard genome sequencing and annotation.</title>
        <authorList>
            <consortium name="The Broad Institute Genomics Platform"/>
            <consortium name="The Broad Institute Genome Sequencing Center for Infectious Disease"/>
            <person name="Wu L."/>
            <person name="Ma J."/>
        </authorList>
    </citation>
    <scope>NUCLEOTIDE SEQUENCE [LARGE SCALE GENOMIC DNA]</scope>
    <source>
        <strain evidence="2">CGMCC 1.12376</strain>
    </source>
</reference>
<gene>
    <name evidence="1" type="ORF">ACFSBH_10115</name>
</gene>
<dbReference type="EMBL" id="JBHUDE010000046">
    <property type="protein sequence ID" value="MFD1608010.1"/>
    <property type="molecule type" value="Genomic_DNA"/>
</dbReference>
<dbReference type="Proteomes" id="UP001597221">
    <property type="component" value="Unassembled WGS sequence"/>
</dbReference>